<name>A0AAV5X014_9BILA</name>
<organism evidence="1 2">
    <name type="scientific">Pristionchus fissidentatus</name>
    <dbReference type="NCBI Taxonomy" id="1538716"/>
    <lineage>
        <taxon>Eukaryota</taxon>
        <taxon>Metazoa</taxon>
        <taxon>Ecdysozoa</taxon>
        <taxon>Nematoda</taxon>
        <taxon>Chromadorea</taxon>
        <taxon>Rhabditida</taxon>
        <taxon>Rhabditina</taxon>
        <taxon>Diplogasteromorpha</taxon>
        <taxon>Diplogasteroidea</taxon>
        <taxon>Neodiplogasteridae</taxon>
        <taxon>Pristionchus</taxon>
    </lineage>
</organism>
<feature type="non-terminal residue" evidence="1">
    <location>
        <position position="1"/>
    </location>
</feature>
<proteinExistence type="predicted"/>
<reference evidence="1" key="1">
    <citation type="submission" date="2023-10" db="EMBL/GenBank/DDBJ databases">
        <title>Genome assembly of Pristionchus species.</title>
        <authorList>
            <person name="Yoshida K."/>
            <person name="Sommer R.J."/>
        </authorList>
    </citation>
    <scope>NUCLEOTIDE SEQUENCE</scope>
    <source>
        <strain evidence="1">RS5133</strain>
    </source>
</reference>
<evidence type="ECO:0000313" key="1">
    <source>
        <dbReference type="EMBL" id="GMT36933.1"/>
    </source>
</evidence>
<comment type="caution">
    <text evidence="1">The sequence shown here is derived from an EMBL/GenBank/DDBJ whole genome shotgun (WGS) entry which is preliminary data.</text>
</comment>
<dbReference type="EMBL" id="BTSY01000007">
    <property type="protein sequence ID" value="GMT36933.1"/>
    <property type="molecule type" value="Genomic_DNA"/>
</dbReference>
<dbReference type="AlphaFoldDB" id="A0AAV5X014"/>
<keyword evidence="2" id="KW-1185">Reference proteome</keyword>
<sequence>EACSRTEYEESTVDSTDQITVYQSSTSSTHLPHFDLASKLRKNEKNLTGGDLQVLNKLLAEIFGVDKRRNKKDCSVGMSPI</sequence>
<gene>
    <name evidence="1" type="ORF">PFISCL1PPCAC_28230</name>
</gene>
<evidence type="ECO:0000313" key="2">
    <source>
        <dbReference type="Proteomes" id="UP001432322"/>
    </source>
</evidence>
<protein>
    <submittedName>
        <fullName evidence="1">Uncharacterized protein</fullName>
    </submittedName>
</protein>
<dbReference type="Proteomes" id="UP001432322">
    <property type="component" value="Unassembled WGS sequence"/>
</dbReference>
<accession>A0AAV5X014</accession>